<feature type="domain" description="Replication protein A 70 kDa DNA-binding subunit B/D first OB fold" evidence="1">
    <location>
        <begin position="161"/>
        <end position="245"/>
    </location>
</feature>
<evidence type="ECO:0000313" key="3">
    <source>
        <dbReference type="Proteomes" id="UP000032141"/>
    </source>
</evidence>
<dbReference type="InterPro" id="IPR047192">
    <property type="entry name" value="Euk_RPA1_DBD_C"/>
</dbReference>
<evidence type="ECO:0000313" key="2">
    <source>
        <dbReference type="EnsemblPlants" id="Bo1g016050.1"/>
    </source>
</evidence>
<sequence length="302" mass="34100">MIPELTDLTERLSDDHLSVALVDKQDGKKDGKRIKYDWNDAEIKSIAEVNEANQVEICKIICSIEAIDTDWAWFYFGCNRHQKRVIKLPNVDYGRMTKKDKPLFRCEVCRSNITNVSPKFKLHLVVKDDTGTCNLMLLGSVCQSIVGVKAEELWDGSYEEVKCLHSFKQHTPFGGDSFEMILADQWGNKIQASCKPSLMYRLQRALPIDKWGVVQNLSVSPAGGQYRTKKHKYKMTIADDAVVSSSDLADESNFLSLAKYEEIQNGTLKPNFLIDVIGRVHELGDVQTVQVGGEDKKGFNFA</sequence>
<dbReference type="Pfam" id="PF02721">
    <property type="entry name" value="DUF223"/>
    <property type="match status" value="1"/>
</dbReference>
<protein>
    <recommendedName>
        <fullName evidence="1">Replication protein A 70 kDa DNA-binding subunit B/D first OB fold domain-containing protein</fullName>
    </recommendedName>
</protein>
<dbReference type="SUPFAM" id="SSF50249">
    <property type="entry name" value="Nucleic acid-binding proteins"/>
    <property type="match status" value="2"/>
</dbReference>
<proteinExistence type="predicted"/>
<dbReference type="Proteomes" id="UP000032141">
    <property type="component" value="Chromosome C1"/>
</dbReference>
<dbReference type="InterPro" id="IPR012340">
    <property type="entry name" value="NA-bd_OB-fold"/>
</dbReference>
<evidence type="ECO:0000259" key="1">
    <source>
        <dbReference type="Pfam" id="PF02721"/>
    </source>
</evidence>
<dbReference type="HOGENOM" id="CLU_920044_0_0_1"/>
<dbReference type="eggNOG" id="KOG0851">
    <property type="taxonomic scope" value="Eukaryota"/>
</dbReference>
<dbReference type="PANTHER" id="PTHR47165:SF4">
    <property type="entry name" value="OS03G0429900 PROTEIN"/>
    <property type="match status" value="1"/>
</dbReference>
<dbReference type="InterPro" id="IPR003871">
    <property type="entry name" value="RFA1B/D_OB_1st"/>
</dbReference>
<dbReference type="STRING" id="109376.A0A0D3A3D3"/>
<dbReference type="Gramene" id="Bo1g016050.1">
    <property type="protein sequence ID" value="Bo1g016050.1"/>
    <property type="gene ID" value="Bo1g016050"/>
</dbReference>
<name>A0A0D3A3D3_BRAOL</name>
<dbReference type="CDD" id="cd04480">
    <property type="entry name" value="RPA1_DBD_A_like"/>
    <property type="match status" value="1"/>
</dbReference>
<dbReference type="PANTHER" id="PTHR47165">
    <property type="entry name" value="OS03G0429900 PROTEIN"/>
    <property type="match status" value="1"/>
</dbReference>
<dbReference type="CDD" id="cd04476">
    <property type="entry name" value="RPA1_DBD_C"/>
    <property type="match status" value="1"/>
</dbReference>
<accession>A0A0D3A3D3</accession>
<reference evidence="2" key="2">
    <citation type="submission" date="2015-03" db="UniProtKB">
        <authorList>
            <consortium name="EnsemblPlants"/>
        </authorList>
    </citation>
    <scope>IDENTIFICATION</scope>
</reference>
<organism evidence="2 3">
    <name type="scientific">Brassica oleracea var. oleracea</name>
    <dbReference type="NCBI Taxonomy" id="109376"/>
    <lineage>
        <taxon>Eukaryota</taxon>
        <taxon>Viridiplantae</taxon>
        <taxon>Streptophyta</taxon>
        <taxon>Embryophyta</taxon>
        <taxon>Tracheophyta</taxon>
        <taxon>Spermatophyta</taxon>
        <taxon>Magnoliopsida</taxon>
        <taxon>eudicotyledons</taxon>
        <taxon>Gunneridae</taxon>
        <taxon>Pentapetalae</taxon>
        <taxon>rosids</taxon>
        <taxon>malvids</taxon>
        <taxon>Brassicales</taxon>
        <taxon>Brassicaceae</taxon>
        <taxon>Brassiceae</taxon>
        <taxon>Brassica</taxon>
    </lineage>
</organism>
<dbReference type="Gene3D" id="2.40.50.140">
    <property type="entry name" value="Nucleic acid-binding proteins"/>
    <property type="match status" value="1"/>
</dbReference>
<keyword evidence="3" id="KW-1185">Reference proteome</keyword>
<dbReference type="AlphaFoldDB" id="A0A0D3A3D3"/>
<dbReference type="EnsemblPlants" id="Bo1g016050.1">
    <property type="protein sequence ID" value="Bo1g016050.1"/>
    <property type="gene ID" value="Bo1g016050"/>
</dbReference>
<reference evidence="2 3" key="1">
    <citation type="journal article" date="2014" name="Genome Biol.">
        <title>Transcriptome and methylome profiling reveals relics of genome dominance in the mesopolyploid Brassica oleracea.</title>
        <authorList>
            <person name="Parkin I.A."/>
            <person name="Koh C."/>
            <person name="Tang H."/>
            <person name="Robinson S.J."/>
            <person name="Kagale S."/>
            <person name="Clarke W.E."/>
            <person name="Town C.D."/>
            <person name="Nixon J."/>
            <person name="Krishnakumar V."/>
            <person name="Bidwell S.L."/>
            <person name="Denoeud F."/>
            <person name="Belcram H."/>
            <person name="Links M.G."/>
            <person name="Just J."/>
            <person name="Clarke C."/>
            <person name="Bender T."/>
            <person name="Huebert T."/>
            <person name="Mason A.S."/>
            <person name="Pires J.C."/>
            <person name="Barker G."/>
            <person name="Moore J."/>
            <person name="Walley P.G."/>
            <person name="Manoli S."/>
            <person name="Batley J."/>
            <person name="Edwards D."/>
            <person name="Nelson M.N."/>
            <person name="Wang X."/>
            <person name="Paterson A.H."/>
            <person name="King G."/>
            <person name="Bancroft I."/>
            <person name="Chalhoub B."/>
            <person name="Sharpe A.G."/>
        </authorList>
    </citation>
    <scope>NUCLEOTIDE SEQUENCE</scope>
    <source>
        <strain evidence="2 3">cv. TO1000</strain>
    </source>
</reference>